<dbReference type="InterPro" id="IPR007405">
    <property type="entry name" value="Phage_KVP40_Orf299"/>
</dbReference>
<evidence type="ECO:0000313" key="2">
    <source>
        <dbReference type="Proteomes" id="UP000605259"/>
    </source>
</evidence>
<dbReference type="AlphaFoldDB" id="A0A917AQ95"/>
<reference evidence="1" key="2">
    <citation type="submission" date="2020-09" db="EMBL/GenBank/DDBJ databases">
        <authorList>
            <person name="Sun Q."/>
            <person name="Zhou Y."/>
        </authorList>
    </citation>
    <scope>NUCLEOTIDE SEQUENCE</scope>
    <source>
        <strain evidence="1">CGMCC 1.12698</strain>
    </source>
</reference>
<dbReference type="EMBL" id="BMFK01000001">
    <property type="protein sequence ID" value="GGE67179.1"/>
    <property type="molecule type" value="Genomic_DNA"/>
</dbReference>
<name>A0A917AQ95_9BACI</name>
<dbReference type="Proteomes" id="UP000605259">
    <property type="component" value="Unassembled WGS sequence"/>
</dbReference>
<protein>
    <submittedName>
        <fullName evidence="1">Uncharacterized protein</fullName>
    </submittedName>
</protein>
<accession>A0A917AQ95</accession>
<sequence>MSDEMFYNLSMCNMSFEDVFGQICTFMKKDPRQNYRLSIGTDSKVHTRFTRFITAIHIHRIGNGAWGCLRPIVIKREVMSLREKIHLETMYSQEIAYLFTPERTSELIEIIYPYKKEGGNFTMEIHLDIGQYGLTREFIQEATSRITAMGITAKIKPDAYAASSYANRYTR</sequence>
<keyword evidence="2" id="KW-1185">Reference proteome</keyword>
<dbReference type="PANTHER" id="PTHR39961:SF1">
    <property type="entry name" value="DUF458 DOMAIN-CONTAINING PROTEIN"/>
    <property type="match status" value="1"/>
</dbReference>
<evidence type="ECO:0000313" key="1">
    <source>
        <dbReference type="EMBL" id="GGE67179.1"/>
    </source>
</evidence>
<dbReference type="PANTHER" id="PTHR39961">
    <property type="entry name" value="HYPOTHETICAL CYTOSOLIC PROTEIN"/>
    <property type="match status" value="1"/>
</dbReference>
<organism evidence="1 2">
    <name type="scientific">Priestia taiwanensis</name>
    <dbReference type="NCBI Taxonomy" id="1347902"/>
    <lineage>
        <taxon>Bacteria</taxon>
        <taxon>Bacillati</taxon>
        <taxon>Bacillota</taxon>
        <taxon>Bacilli</taxon>
        <taxon>Bacillales</taxon>
        <taxon>Bacillaceae</taxon>
        <taxon>Priestia</taxon>
    </lineage>
</organism>
<reference evidence="1" key="1">
    <citation type="journal article" date="2014" name="Int. J. Syst. Evol. Microbiol.">
        <title>Complete genome sequence of Corynebacterium casei LMG S-19264T (=DSM 44701T), isolated from a smear-ripened cheese.</title>
        <authorList>
            <consortium name="US DOE Joint Genome Institute (JGI-PGF)"/>
            <person name="Walter F."/>
            <person name="Albersmeier A."/>
            <person name="Kalinowski J."/>
            <person name="Ruckert C."/>
        </authorList>
    </citation>
    <scope>NUCLEOTIDE SEQUENCE</scope>
    <source>
        <strain evidence="1">CGMCC 1.12698</strain>
    </source>
</reference>
<dbReference type="Pfam" id="PF04308">
    <property type="entry name" value="RNaseH_like"/>
    <property type="match status" value="1"/>
</dbReference>
<proteinExistence type="predicted"/>
<comment type="caution">
    <text evidence="1">The sequence shown here is derived from an EMBL/GenBank/DDBJ whole genome shotgun (WGS) entry which is preliminary data.</text>
</comment>
<gene>
    <name evidence="1" type="ORF">GCM10007140_16680</name>
</gene>